<dbReference type="InParanoid" id="T1HYH0"/>
<protein>
    <submittedName>
        <fullName evidence="3">SUEL-type lectin domain-containing protein</fullName>
    </submittedName>
</protein>
<dbReference type="Gene3D" id="2.60.120.740">
    <property type="match status" value="1"/>
</dbReference>
<dbReference type="FunFam" id="2.60.120.740:FF:000001">
    <property type="entry name" value="Adhesion G protein-coupled receptor L2"/>
    <property type="match status" value="1"/>
</dbReference>
<dbReference type="EMBL" id="ACPB03000541">
    <property type="status" value="NOT_ANNOTATED_CDS"/>
    <property type="molecule type" value="Genomic_DNA"/>
</dbReference>
<evidence type="ECO:0000313" key="4">
    <source>
        <dbReference type="Proteomes" id="UP000015103"/>
    </source>
</evidence>
<dbReference type="eggNOG" id="KOG4729">
    <property type="taxonomic scope" value="Eukaryota"/>
</dbReference>
<dbReference type="VEuPathDB" id="VectorBase:RPRC009090"/>
<evidence type="ECO:0000313" key="3">
    <source>
        <dbReference type="EnsemblMetazoa" id="RPRC009090-PA"/>
    </source>
</evidence>
<dbReference type="InterPro" id="IPR043159">
    <property type="entry name" value="Lectin_gal-bd_sf"/>
</dbReference>
<organism evidence="3 4">
    <name type="scientific">Rhodnius prolixus</name>
    <name type="common">Triatomid bug</name>
    <dbReference type="NCBI Taxonomy" id="13249"/>
    <lineage>
        <taxon>Eukaryota</taxon>
        <taxon>Metazoa</taxon>
        <taxon>Ecdysozoa</taxon>
        <taxon>Arthropoda</taxon>
        <taxon>Hexapoda</taxon>
        <taxon>Insecta</taxon>
        <taxon>Pterygota</taxon>
        <taxon>Neoptera</taxon>
        <taxon>Paraneoptera</taxon>
        <taxon>Hemiptera</taxon>
        <taxon>Heteroptera</taxon>
        <taxon>Panheteroptera</taxon>
        <taxon>Cimicomorpha</taxon>
        <taxon>Reduviidae</taxon>
        <taxon>Triatominae</taxon>
        <taxon>Rhodnius</taxon>
    </lineage>
</organism>
<comment type="similarity">
    <text evidence="1">Belongs to the G-protein coupled receptor 2 family. LN-TM7 subfamily.</text>
</comment>
<evidence type="ECO:0000256" key="2">
    <source>
        <dbReference type="ARBA" id="ARBA00022734"/>
    </source>
</evidence>
<keyword evidence="4" id="KW-1185">Reference proteome</keyword>
<sequence>MRKMIKIRLVLLSVLLSNIKADEKYFSIACEHHELLIGCHNDSYLRIENVTYGRKSRAICPWDGSMFRVDCVAETGLNIMQSRCNNFRNCTVNASNTVFGDPCFNTYKYLEVEYSCIKRN</sequence>
<dbReference type="GO" id="GO:0030246">
    <property type="term" value="F:carbohydrate binding"/>
    <property type="evidence" value="ECO:0007669"/>
    <property type="project" value="UniProtKB-KW"/>
</dbReference>
<dbReference type="AlphaFoldDB" id="T1HYH0"/>
<reference evidence="3" key="1">
    <citation type="submission" date="2015-05" db="UniProtKB">
        <authorList>
            <consortium name="EnsemblMetazoa"/>
        </authorList>
    </citation>
    <scope>IDENTIFICATION</scope>
</reference>
<dbReference type="InterPro" id="IPR000922">
    <property type="entry name" value="Lectin_gal-bd_dom"/>
</dbReference>
<dbReference type="RefSeq" id="XP_073981342.1">
    <property type="nucleotide sequence ID" value="XM_074125241.1"/>
</dbReference>
<dbReference type="Proteomes" id="UP000015103">
    <property type="component" value="Unassembled WGS sequence"/>
</dbReference>
<dbReference type="PROSITE" id="PS50228">
    <property type="entry name" value="SUEL_LECTIN"/>
    <property type="match status" value="1"/>
</dbReference>
<evidence type="ECO:0000256" key="1">
    <source>
        <dbReference type="ARBA" id="ARBA00010933"/>
    </source>
</evidence>
<dbReference type="HOGENOM" id="CLU_143201_1_0_1"/>
<accession>T1HYH0</accession>
<proteinExistence type="inferred from homology"/>
<dbReference type="PANTHER" id="PTHR46780">
    <property type="entry name" value="PROTEIN EVA-1"/>
    <property type="match status" value="1"/>
</dbReference>
<dbReference type="STRING" id="13249.T1HYH0"/>
<dbReference type="EnsemblMetazoa" id="RPRC009090-RA">
    <property type="protein sequence ID" value="RPRC009090-PA"/>
    <property type="gene ID" value="RPRC009090"/>
</dbReference>
<dbReference type="Pfam" id="PF02140">
    <property type="entry name" value="SUEL_Lectin"/>
    <property type="match status" value="1"/>
</dbReference>
<dbReference type="CDD" id="cd22827">
    <property type="entry name" value="Gal_Rha_Lectin_SUL-I-like"/>
    <property type="match status" value="1"/>
</dbReference>
<dbReference type="OMA" id="REATHIM"/>
<dbReference type="GeneID" id="141452799"/>
<name>T1HYH0_RHOPR</name>
<keyword evidence="2" id="KW-0430">Lectin</keyword>